<feature type="binding site" evidence="12">
    <location>
        <position position="184"/>
    </location>
    <ligand>
        <name>ATP</name>
        <dbReference type="ChEBI" id="CHEBI:30616"/>
    </ligand>
</feature>
<feature type="binding site" evidence="12">
    <location>
        <begin position="39"/>
        <end position="43"/>
    </location>
    <ligand>
        <name>substrate</name>
    </ligand>
</feature>
<keyword evidence="4 12" id="KW-0808">Transferase</keyword>
<dbReference type="Proteomes" id="UP000543598">
    <property type="component" value="Unassembled WGS sequence"/>
</dbReference>
<evidence type="ECO:0000256" key="9">
    <source>
        <dbReference type="ARBA" id="ARBA00022842"/>
    </source>
</evidence>
<comment type="caution">
    <text evidence="12">Lacks conserved residue(s) required for the propagation of feature annotation.</text>
</comment>
<evidence type="ECO:0000256" key="12">
    <source>
        <dbReference type="HAMAP-Rule" id="MF_01987"/>
    </source>
</evidence>
<evidence type="ECO:0000259" key="13">
    <source>
        <dbReference type="Pfam" id="PF00294"/>
    </source>
</evidence>
<dbReference type="RefSeq" id="WP_167036164.1">
    <property type="nucleotide sequence ID" value="NZ_BAAANA010000001.1"/>
</dbReference>
<evidence type="ECO:0000256" key="4">
    <source>
        <dbReference type="ARBA" id="ARBA00022679"/>
    </source>
</evidence>
<feature type="binding site" evidence="12">
    <location>
        <position position="279"/>
    </location>
    <ligand>
        <name>K(+)</name>
        <dbReference type="ChEBI" id="CHEBI:29103"/>
    </ligand>
</feature>
<protein>
    <recommendedName>
        <fullName evidence="3 12">Ribokinase</fullName>
        <shortName evidence="12">RK</shortName>
        <ecNumber evidence="2 12">2.7.1.15</ecNumber>
    </recommendedName>
</protein>
<evidence type="ECO:0000256" key="3">
    <source>
        <dbReference type="ARBA" id="ARBA00016943"/>
    </source>
</evidence>
<comment type="subunit">
    <text evidence="12">Homodimer.</text>
</comment>
<dbReference type="InterPro" id="IPR011611">
    <property type="entry name" value="PfkB_dom"/>
</dbReference>
<accession>A0A7Y2LZJ3</accession>
<comment type="caution">
    <text evidence="14">The sequence shown here is derived from an EMBL/GenBank/DDBJ whole genome shotgun (WGS) entry which is preliminary data.</text>
</comment>
<feature type="binding site" evidence="12">
    <location>
        <position position="236"/>
    </location>
    <ligand>
        <name>K(+)</name>
        <dbReference type="ChEBI" id="CHEBI:29103"/>
    </ligand>
</feature>
<dbReference type="GO" id="GO:0004747">
    <property type="term" value="F:ribokinase activity"/>
    <property type="evidence" value="ECO:0007669"/>
    <property type="project" value="UniProtKB-UniRule"/>
</dbReference>
<dbReference type="CDD" id="cd01174">
    <property type="entry name" value="ribokinase"/>
    <property type="match status" value="1"/>
</dbReference>
<name>A0A7Y2LZJ3_9MICO</name>
<evidence type="ECO:0000256" key="5">
    <source>
        <dbReference type="ARBA" id="ARBA00022723"/>
    </source>
</evidence>
<gene>
    <name evidence="12" type="primary">rbsK</name>
    <name evidence="14" type="ORF">HLA99_07575</name>
</gene>
<dbReference type="PROSITE" id="PS00584">
    <property type="entry name" value="PFKB_KINASES_2"/>
    <property type="match status" value="1"/>
</dbReference>
<evidence type="ECO:0000256" key="11">
    <source>
        <dbReference type="ARBA" id="ARBA00023277"/>
    </source>
</evidence>
<dbReference type="Gene3D" id="3.40.1190.20">
    <property type="match status" value="1"/>
</dbReference>
<dbReference type="GO" id="GO:0019303">
    <property type="term" value="P:D-ribose catabolic process"/>
    <property type="evidence" value="ECO:0007669"/>
    <property type="project" value="UniProtKB-UniRule"/>
</dbReference>
<dbReference type="SUPFAM" id="SSF53613">
    <property type="entry name" value="Ribokinase-like"/>
    <property type="match status" value="1"/>
</dbReference>
<comment type="pathway">
    <text evidence="12">Carbohydrate metabolism; D-ribose degradation; D-ribose 5-phosphate from beta-D-ribopyranose: step 2/2.</text>
</comment>
<dbReference type="UniPathway" id="UPA00916">
    <property type="reaction ID" value="UER00889"/>
</dbReference>
<feature type="binding site" evidence="12">
    <location>
        <position position="270"/>
    </location>
    <ligand>
        <name>K(+)</name>
        <dbReference type="ChEBI" id="CHEBI:29103"/>
    </ligand>
</feature>
<evidence type="ECO:0000256" key="2">
    <source>
        <dbReference type="ARBA" id="ARBA00012035"/>
    </source>
</evidence>
<feature type="binding site" evidence="12">
    <location>
        <position position="138"/>
    </location>
    <ligand>
        <name>substrate</name>
    </ligand>
</feature>
<keyword evidence="15" id="KW-1185">Reference proteome</keyword>
<feature type="binding site" evidence="12">
    <location>
        <position position="273"/>
    </location>
    <ligand>
        <name>K(+)</name>
        <dbReference type="ChEBI" id="CHEBI:29103"/>
    </ligand>
</feature>
<evidence type="ECO:0000313" key="15">
    <source>
        <dbReference type="Proteomes" id="UP000543598"/>
    </source>
</evidence>
<dbReference type="InterPro" id="IPR029056">
    <property type="entry name" value="Ribokinase-like"/>
</dbReference>
<reference evidence="14 15" key="1">
    <citation type="submission" date="2020-05" db="EMBL/GenBank/DDBJ databases">
        <title>MicrobeNet Type strains.</title>
        <authorList>
            <person name="Nicholson A.C."/>
        </authorList>
    </citation>
    <scope>NUCLEOTIDE SEQUENCE [LARGE SCALE GENOMIC DNA]</scope>
    <source>
        <strain evidence="14 15">JCM 14282</strain>
    </source>
</reference>
<comment type="function">
    <text evidence="12">Catalyzes the phosphorylation of ribose at O-5 in a reaction requiring ATP and magnesium. The resulting D-ribose-5-phosphate can then be used either for sythesis of nucleotides, histidine, and tryptophan, or as a component of the pentose phosphate pathway.</text>
</comment>
<dbReference type="GO" id="GO:0005524">
    <property type="term" value="F:ATP binding"/>
    <property type="evidence" value="ECO:0007669"/>
    <property type="project" value="UniProtKB-UniRule"/>
</dbReference>
<keyword evidence="6 12" id="KW-0547">Nucleotide-binding</keyword>
<keyword evidence="9 12" id="KW-0460">Magnesium</keyword>
<dbReference type="GO" id="GO:0005829">
    <property type="term" value="C:cytosol"/>
    <property type="evidence" value="ECO:0007669"/>
    <property type="project" value="TreeGrafter"/>
</dbReference>
<dbReference type="PANTHER" id="PTHR10584">
    <property type="entry name" value="SUGAR KINASE"/>
    <property type="match status" value="1"/>
</dbReference>
<feature type="binding site" evidence="12">
    <location>
        <position position="275"/>
    </location>
    <ligand>
        <name>K(+)</name>
        <dbReference type="ChEBI" id="CHEBI:29103"/>
    </ligand>
</feature>
<keyword evidence="10 12" id="KW-0630">Potassium</keyword>
<organism evidence="14 15">
    <name type="scientific">Microbacterium ulmi</name>
    <dbReference type="NCBI Taxonomy" id="179095"/>
    <lineage>
        <taxon>Bacteria</taxon>
        <taxon>Bacillati</taxon>
        <taxon>Actinomycetota</taxon>
        <taxon>Actinomycetes</taxon>
        <taxon>Micrococcales</taxon>
        <taxon>Microbacteriaceae</taxon>
        <taxon>Microbacterium</taxon>
    </lineage>
</organism>
<keyword evidence="7 12" id="KW-0418">Kinase</keyword>
<comment type="cofactor">
    <cofactor evidence="12">
        <name>Mg(2+)</name>
        <dbReference type="ChEBI" id="CHEBI:18420"/>
    </cofactor>
    <text evidence="12">Requires a divalent cation, most likely magnesium in vivo, as an electrophilic catalyst to aid phosphoryl group transfer. It is the chelate of the metal and the nucleotide that is the actual substrate.</text>
</comment>
<sequence>MPLVVVGSVNADILLSGIARLPSAGETVAATTLAHQFGGKGANQAAVAASIGADVTLIAAVGADAAGDAALDDLRGLGVDTGFVRRSATSPTGTAVVAVDAHGENLIVIAPGANAEVDGADAGRVLARGRGIVLACLEIPLAAVLSWARAARAAGWTLVLNPAPAPVEPLSAELLGLVDVLVPNEHEFAQLSGAEGLFAAGVGAVVVTRGARGALVRTSHRSAERTAFPVAARDTTGAGDAFCAGLATALAEGLDLYEAVDVAAACGALATRGPGARGSLPTRREVDALLAGERS</sequence>
<evidence type="ECO:0000256" key="7">
    <source>
        <dbReference type="ARBA" id="ARBA00022777"/>
    </source>
</evidence>
<feature type="active site" description="Proton acceptor" evidence="12">
    <location>
        <position position="240"/>
    </location>
</feature>
<dbReference type="HAMAP" id="MF_01987">
    <property type="entry name" value="Ribokinase"/>
    <property type="match status" value="1"/>
</dbReference>
<feature type="binding site" evidence="12">
    <location>
        <position position="234"/>
    </location>
    <ligand>
        <name>K(+)</name>
        <dbReference type="ChEBI" id="CHEBI:29103"/>
    </ligand>
</feature>
<comment type="similarity">
    <text evidence="12">Belongs to the carbohydrate kinase PfkB family. Ribokinase subfamily.</text>
</comment>
<proteinExistence type="inferred from homology"/>
<evidence type="ECO:0000256" key="8">
    <source>
        <dbReference type="ARBA" id="ARBA00022840"/>
    </source>
</evidence>
<dbReference type="GO" id="GO:0046872">
    <property type="term" value="F:metal ion binding"/>
    <property type="evidence" value="ECO:0007669"/>
    <property type="project" value="UniProtKB-KW"/>
</dbReference>
<evidence type="ECO:0000256" key="6">
    <source>
        <dbReference type="ARBA" id="ARBA00022741"/>
    </source>
</evidence>
<comment type="subcellular location">
    <subcellularLocation>
        <location evidence="12">Cytoplasm</location>
    </subcellularLocation>
</comment>
<dbReference type="PANTHER" id="PTHR10584:SF166">
    <property type="entry name" value="RIBOKINASE"/>
    <property type="match status" value="1"/>
</dbReference>
<comment type="catalytic activity">
    <reaction evidence="12">
        <text>D-ribose + ATP = D-ribose 5-phosphate + ADP + H(+)</text>
        <dbReference type="Rhea" id="RHEA:13697"/>
        <dbReference type="ChEBI" id="CHEBI:15378"/>
        <dbReference type="ChEBI" id="CHEBI:30616"/>
        <dbReference type="ChEBI" id="CHEBI:47013"/>
        <dbReference type="ChEBI" id="CHEBI:78346"/>
        <dbReference type="ChEBI" id="CHEBI:456216"/>
        <dbReference type="EC" id="2.7.1.15"/>
    </reaction>
</comment>
<keyword evidence="11 12" id="KW-0119">Carbohydrate metabolism</keyword>
<evidence type="ECO:0000313" key="14">
    <source>
        <dbReference type="EMBL" id="NNH03704.1"/>
    </source>
</evidence>
<dbReference type="PRINTS" id="PR00990">
    <property type="entry name" value="RIBOKINASE"/>
</dbReference>
<keyword evidence="5 12" id="KW-0479">Metal-binding</keyword>
<dbReference type="Pfam" id="PF00294">
    <property type="entry name" value="PfkB"/>
    <property type="match status" value="1"/>
</dbReference>
<evidence type="ECO:0000256" key="10">
    <source>
        <dbReference type="ARBA" id="ARBA00022958"/>
    </source>
</evidence>
<feature type="binding site" evidence="12">
    <location>
        <position position="240"/>
    </location>
    <ligand>
        <name>substrate</name>
    </ligand>
</feature>
<feature type="domain" description="Carbohydrate kinase PfkB" evidence="13">
    <location>
        <begin position="3"/>
        <end position="283"/>
    </location>
</feature>
<feature type="binding site" evidence="12">
    <location>
        <begin position="10"/>
        <end position="12"/>
    </location>
    <ligand>
        <name>substrate</name>
    </ligand>
</feature>
<dbReference type="EC" id="2.7.1.15" evidence="2 12"/>
<dbReference type="EMBL" id="JABEMB010000008">
    <property type="protein sequence ID" value="NNH03704.1"/>
    <property type="molecule type" value="Genomic_DNA"/>
</dbReference>
<feature type="binding site" evidence="12">
    <location>
        <begin position="208"/>
        <end position="213"/>
    </location>
    <ligand>
        <name>ATP</name>
        <dbReference type="ChEBI" id="CHEBI:30616"/>
    </ligand>
</feature>
<comment type="activity regulation">
    <text evidence="12">Activated by a monovalent cation that binds near, but not in, the active site. The most likely occupant of the site in vivo is potassium. Ion binding induces a conformational change that may alter substrate affinity.</text>
</comment>
<dbReference type="InterPro" id="IPR011877">
    <property type="entry name" value="Ribokinase"/>
</dbReference>
<dbReference type="AlphaFoldDB" id="A0A7Y2LZJ3"/>
<feature type="binding site" evidence="12">
    <location>
        <begin position="239"/>
        <end position="240"/>
    </location>
    <ligand>
        <name>ATP</name>
        <dbReference type="ChEBI" id="CHEBI:30616"/>
    </ligand>
</feature>
<keyword evidence="8 12" id="KW-0067">ATP-binding</keyword>
<dbReference type="InterPro" id="IPR002173">
    <property type="entry name" value="Carboh/pur_kinase_PfkB_CS"/>
</dbReference>
<dbReference type="InterPro" id="IPR002139">
    <property type="entry name" value="Ribo/fructo_kinase"/>
</dbReference>
<comment type="similarity">
    <text evidence="1">Belongs to the carbohydrate kinase pfkB family.</text>
</comment>
<evidence type="ECO:0000256" key="1">
    <source>
        <dbReference type="ARBA" id="ARBA00005380"/>
    </source>
</evidence>
<keyword evidence="12" id="KW-0963">Cytoplasm</keyword>